<reference evidence="2 5" key="2">
    <citation type="submission" date="2019-02" db="EMBL/GenBank/DDBJ databases">
        <title>Complete genome sequence of Desulfobacter hydrogenophilus AcRS1.</title>
        <authorList>
            <person name="Marietou A."/>
            <person name="Lund M.B."/>
            <person name="Marshall I.P.G."/>
            <person name="Schreiber L."/>
            <person name="Jorgensen B."/>
        </authorList>
    </citation>
    <scope>NUCLEOTIDE SEQUENCE [LARGE SCALE GENOMIC DNA]</scope>
    <source>
        <strain evidence="2 5">AcRS1</strain>
    </source>
</reference>
<gene>
    <name evidence="3" type="ORF">DO021_16960</name>
    <name evidence="2" type="ORF">EYB58_13410</name>
</gene>
<dbReference type="EMBL" id="CP036313">
    <property type="protein sequence ID" value="QBH13832.1"/>
    <property type="molecule type" value="Genomic_DNA"/>
</dbReference>
<dbReference type="SUPFAM" id="SSF159501">
    <property type="entry name" value="EreA/ChaN-like"/>
    <property type="match status" value="1"/>
</dbReference>
<dbReference type="Proteomes" id="UP000293902">
    <property type="component" value="Chromosome"/>
</dbReference>
<evidence type="ECO:0000313" key="5">
    <source>
        <dbReference type="Proteomes" id="UP000293902"/>
    </source>
</evidence>
<feature type="domain" description="Haem-binding uptake Tiki superfamily ChaN" evidence="1">
    <location>
        <begin position="50"/>
        <end position="277"/>
    </location>
</feature>
<evidence type="ECO:0000313" key="3">
    <source>
        <dbReference type="EMBL" id="RAM00847.1"/>
    </source>
</evidence>
<dbReference type="Gene3D" id="3.40.50.11550">
    <property type="match status" value="1"/>
</dbReference>
<evidence type="ECO:0000259" key="1">
    <source>
        <dbReference type="Pfam" id="PF04187"/>
    </source>
</evidence>
<dbReference type="OrthoDB" id="9795827at2"/>
<sequence>MQRLIYFLIGCVVCLSIGCATTSKIIMRDDPLIGTLVKGDTGKPIHFAGLMDTLIHSDIIYLSEKHDNPMHHAIQHRVIQALIDRGYAPILGFEFFSYQDTPLLLNLVDAGKKAHSPKMEKAVEQRIREKLGWENQSDTMWGYYWNLIRLAADNDFPAAGLDLSATQKRRITRKGLDGLSPIELQQLFSTKLSNTAYESYMKSVFVSVHCGMDHGRMTERLYDTWMARNDRMALSVVELFNAVQTQDRDKADRKTGPVVIIIGTGHTEYGLGVLDRVHHLKPNVTQTNLAITEIEREPADLSHYLAPLSLEGFDPVPPADFLWFTQRVSYDDPCEKFKAVLKKMKTRKKKVKPSDLL</sequence>
<dbReference type="Pfam" id="PF04187">
    <property type="entry name" value="Cofac_haem_bdg"/>
    <property type="match status" value="1"/>
</dbReference>
<dbReference type="CDD" id="cd14727">
    <property type="entry name" value="ChanN-like"/>
    <property type="match status" value="1"/>
</dbReference>
<dbReference type="AlphaFoldDB" id="A0A328FCS9"/>
<dbReference type="InterPro" id="IPR007314">
    <property type="entry name" value="Cofac_haem-bd_dom"/>
</dbReference>
<dbReference type="Proteomes" id="UP000248798">
    <property type="component" value="Unassembled WGS sequence"/>
</dbReference>
<organism evidence="3 4">
    <name type="scientific">Desulfobacter hydrogenophilus</name>
    <dbReference type="NCBI Taxonomy" id="2291"/>
    <lineage>
        <taxon>Bacteria</taxon>
        <taxon>Pseudomonadati</taxon>
        <taxon>Thermodesulfobacteriota</taxon>
        <taxon>Desulfobacteria</taxon>
        <taxon>Desulfobacterales</taxon>
        <taxon>Desulfobacteraceae</taxon>
        <taxon>Desulfobacter</taxon>
    </lineage>
</organism>
<dbReference type="PROSITE" id="PS51257">
    <property type="entry name" value="PROKAR_LIPOPROTEIN"/>
    <property type="match status" value="1"/>
</dbReference>
<accession>A0A328FCS9</accession>
<evidence type="ECO:0000313" key="4">
    <source>
        <dbReference type="Proteomes" id="UP000248798"/>
    </source>
</evidence>
<name>A0A328FCS9_9BACT</name>
<keyword evidence="5" id="KW-1185">Reference proteome</keyword>
<proteinExistence type="predicted"/>
<evidence type="ECO:0000313" key="2">
    <source>
        <dbReference type="EMBL" id="QBH13832.1"/>
    </source>
</evidence>
<protein>
    <recommendedName>
        <fullName evidence="1">Haem-binding uptake Tiki superfamily ChaN domain-containing protein</fullName>
    </recommendedName>
</protein>
<dbReference type="EMBL" id="QLNI01000037">
    <property type="protein sequence ID" value="RAM00847.1"/>
    <property type="molecule type" value="Genomic_DNA"/>
</dbReference>
<reference evidence="3 4" key="1">
    <citation type="submission" date="2018-06" db="EMBL/GenBank/DDBJ databases">
        <title>Complete Genome Sequence of Desulfobacter hydrogenophilus (DSM3380).</title>
        <authorList>
            <person name="Marietou A."/>
            <person name="Schreiber L."/>
            <person name="Marshall I."/>
            <person name="Jorgensen B."/>
        </authorList>
    </citation>
    <scope>NUCLEOTIDE SEQUENCE [LARGE SCALE GENOMIC DNA]</scope>
    <source>
        <strain evidence="3 4">DSM 3380</strain>
    </source>
</reference>